<dbReference type="PRINTS" id="PR00463">
    <property type="entry name" value="EP450I"/>
</dbReference>
<dbReference type="Gene3D" id="1.10.630.10">
    <property type="entry name" value="Cytochrome P450"/>
    <property type="match status" value="1"/>
</dbReference>
<dbReference type="SUPFAM" id="SSF48264">
    <property type="entry name" value="Cytochrome P450"/>
    <property type="match status" value="1"/>
</dbReference>
<evidence type="ECO:0000256" key="15">
    <source>
        <dbReference type="RuleBase" id="RU000461"/>
    </source>
</evidence>
<evidence type="ECO:0008006" key="19">
    <source>
        <dbReference type="Google" id="ProtNLM"/>
    </source>
</evidence>
<dbReference type="Proteomes" id="UP000617340">
    <property type="component" value="Unassembled WGS sequence"/>
</dbReference>
<dbReference type="AlphaFoldDB" id="A0A834J1Y8"/>
<feature type="transmembrane region" description="Helical" evidence="16">
    <location>
        <begin position="12"/>
        <end position="31"/>
    </location>
</feature>
<proteinExistence type="inferred from homology"/>
<dbReference type="PROSITE" id="PS00086">
    <property type="entry name" value="CYTOCHROME_P450"/>
    <property type="match status" value="1"/>
</dbReference>
<evidence type="ECO:0000256" key="7">
    <source>
        <dbReference type="ARBA" id="ARBA00022723"/>
    </source>
</evidence>
<comment type="similarity">
    <text evidence="5 15">Belongs to the cytochrome P450 family.</text>
</comment>
<dbReference type="InterPro" id="IPR036396">
    <property type="entry name" value="Cyt_P450_sf"/>
</dbReference>
<dbReference type="GO" id="GO:0005789">
    <property type="term" value="C:endoplasmic reticulum membrane"/>
    <property type="evidence" value="ECO:0007669"/>
    <property type="project" value="UniProtKB-SubCell"/>
</dbReference>
<keyword evidence="11 14" id="KW-0408">Iron</keyword>
<dbReference type="GO" id="GO:0005506">
    <property type="term" value="F:iron ion binding"/>
    <property type="evidence" value="ECO:0007669"/>
    <property type="project" value="InterPro"/>
</dbReference>
<dbReference type="InterPro" id="IPR017972">
    <property type="entry name" value="Cyt_P450_CS"/>
</dbReference>
<keyword evidence="18" id="KW-1185">Reference proteome</keyword>
<keyword evidence="16" id="KW-1133">Transmembrane helix</keyword>
<comment type="cofactor">
    <cofactor evidence="1 14">
        <name>heme</name>
        <dbReference type="ChEBI" id="CHEBI:30413"/>
    </cofactor>
</comment>
<comment type="subcellular location">
    <subcellularLocation>
        <location evidence="4">Endoplasmic reticulum membrane</location>
        <topology evidence="4">Peripheral membrane protein</topology>
    </subcellularLocation>
    <subcellularLocation>
        <location evidence="3">Microsome membrane</location>
        <topology evidence="3">Peripheral membrane protein</topology>
    </subcellularLocation>
</comment>
<dbReference type="GO" id="GO:0004497">
    <property type="term" value="F:monooxygenase activity"/>
    <property type="evidence" value="ECO:0007669"/>
    <property type="project" value="UniProtKB-KW"/>
</dbReference>
<dbReference type="InterPro" id="IPR050196">
    <property type="entry name" value="Cytochrome_P450_Monoox"/>
</dbReference>
<evidence type="ECO:0000313" key="17">
    <source>
        <dbReference type="EMBL" id="KAF7379736.1"/>
    </source>
</evidence>
<comment type="caution">
    <text evidence="17">The sequence shown here is derived from an EMBL/GenBank/DDBJ whole genome shotgun (WGS) entry which is preliminary data.</text>
</comment>
<evidence type="ECO:0000256" key="3">
    <source>
        <dbReference type="ARBA" id="ARBA00004174"/>
    </source>
</evidence>
<keyword evidence="7 14" id="KW-0479">Metal-binding</keyword>
<keyword evidence="13 16" id="KW-0472">Membrane</keyword>
<dbReference type="GO" id="GO:0020037">
    <property type="term" value="F:heme binding"/>
    <property type="evidence" value="ECO:0007669"/>
    <property type="project" value="InterPro"/>
</dbReference>
<dbReference type="EMBL" id="JACSDZ010000024">
    <property type="protein sequence ID" value="KAF7379736.1"/>
    <property type="molecule type" value="Genomic_DNA"/>
</dbReference>
<sequence>MSSSIQLFFDGSWITLILSSCLVLMILTFAIQRGQFIYAVRNIPQPISLPLIGNAYQLNSTLEEFFNNLVKWSQRFGDIFLVWVGIRPFIFLYKVETVQPLLSSSVHINKSFDYNYLNPWLGNGLITSNGDVWYHSRKLLTPTFHSGLLEEYFNSATNEVKIMISCLEKEIGKSFDIVPYAKRAMLDVICDSAMGYHINAQTNVFNEYVLAVNRMSQIMQYRFTNVWTSFNLIFRLTKLGREHDHALKVIHTFVDKVIAERKQEWINQQNDDSNKSIKKHRALLDLLLEISKNGTILTDTNIRDEVNTFMFAGHDTTATSISWILYALGRRPEYQEQILDEYDEIVGDKEITLEMLNKLNLLDACIKESWRLYPVVPLIGRQIYSPIKILSFFLRLVGHNIPVGSTVLINSYLLHRDVRYFPEPDVFKPERFLPSSPKLPSYTFIPFSAGSRNCIGWKFATVVVKVFTLSILKSYHITSLITEDKLRLISELVLVNKDGIPLKITPRTR</sequence>
<evidence type="ECO:0000256" key="16">
    <source>
        <dbReference type="SAM" id="Phobius"/>
    </source>
</evidence>
<gene>
    <name evidence="17" type="ORF">HZH68_016684</name>
</gene>
<evidence type="ECO:0000256" key="14">
    <source>
        <dbReference type="PIRSR" id="PIRSR602401-1"/>
    </source>
</evidence>
<evidence type="ECO:0000313" key="18">
    <source>
        <dbReference type="Proteomes" id="UP000617340"/>
    </source>
</evidence>
<evidence type="ECO:0000256" key="8">
    <source>
        <dbReference type="ARBA" id="ARBA00022824"/>
    </source>
</evidence>
<keyword evidence="8" id="KW-0256">Endoplasmic reticulum</keyword>
<keyword evidence="9" id="KW-0492">Microsome</keyword>
<evidence type="ECO:0000256" key="1">
    <source>
        <dbReference type="ARBA" id="ARBA00001971"/>
    </source>
</evidence>
<keyword evidence="12 15" id="KW-0503">Monooxygenase</keyword>
<comment type="function">
    <text evidence="2">May be involved in the metabolism of insect hormones and in the breakdown of synthetic insecticides.</text>
</comment>
<keyword evidence="10 15" id="KW-0560">Oxidoreductase</keyword>
<accession>A0A834J1Y8</accession>
<evidence type="ECO:0000256" key="12">
    <source>
        <dbReference type="ARBA" id="ARBA00023033"/>
    </source>
</evidence>
<dbReference type="InterPro" id="IPR002401">
    <property type="entry name" value="Cyt_P450_E_grp-I"/>
</dbReference>
<dbReference type="GO" id="GO:0016705">
    <property type="term" value="F:oxidoreductase activity, acting on paired donors, with incorporation or reduction of molecular oxygen"/>
    <property type="evidence" value="ECO:0007669"/>
    <property type="project" value="InterPro"/>
</dbReference>
<evidence type="ECO:0000256" key="13">
    <source>
        <dbReference type="ARBA" id="ARBA00023136"/>
    </source>
</evidence>
<evidence type="ECO:0000256" key="10">
    <source>
        <dbReference type="ARBA" id="ARBA00023002"/>
    </source>
</evidence>
<dbReference type="InterPro" id="IPR001128">
    <property type="entry name" value="Cyt_P450"/>
</dbReference>
<protein>
    <recommendedName>
        <fullName evidence="19">Cytochrome P450</fullName>
    </recommendedName>
</protein>
<reference evidence="17" key="1">
    <citation type="journal article" date="2020" name="G3 (Bethesda)">
        <title>High-Quality Assemblies for Three Invasive Social Wasps from the &lt;i&gt;Vespula&lt;/i&gt; Genus.</title>
        <authorList>
            <person name="Harrop T.W.R."/>
            <person name="Guhlin J."/>
            <person name="McLaughlin G.M."/>
            <person name="Permina E."/>
            <person name="Stockwell P."/>
            <person name="Gilligan J."/>
            <person name="Le Lec M.F."/>
            <person name="Gruber M.A.M."/>
            <person name="Quinn O."/>
            <person name="Lovegrove M."/>
            <person name="Duncan E.J."/>
            <person name="Remnant E.J."/>
            <person name="Van Eeckhoven J."/>
            <person name="Graham B."/>
            <person name="Knapp R.A."/>
            <person name="Langford K.W."/>
            <person name="Kronenberg Z."/>
            <person name="Press M.O."/>
            <person name="Eacker S.M."/>
            <person name="Wilson-Rankin E.E."/>
            <person name="Purcell J."/>
            <person name="Lester P.J."/>
            <person name="Dearden P.K."/>
        </authorList>
    </citation>
    <scope>NUCLEOTIDE SEQUENCE</scope>
    <source>
        <strain evidence="17">Linc-1</strain>
    </source>
</reference>
<keyword evidence="16" id="KW-0812">Transmembrane</keyword>
<evidence type="ECO:0000256" key="9">
    <source>
        <dbReference type="ARBA" id="ARBA00022848"/>
    </source>
</evidence>
<name>A0A834J1Y8_VESGE</name>
<evidence type="ECO:0000256" key="5">
    <source>
        <dbReference type="ARBA" id="ARBA00010617"/>
    </source>
</evidence>
<organism evidence="17 18">
    <name type="scientific">Vespula germanica</name>
    <name type="common">German yellow jacket</name>
    <name type="synonym">Paravespula germanica</name>
    <dbReference type="NCBI Taxonomy" id="30212"/>
    <lineage>
        <taxon>Eukaryota</taxon>
        <taxon>Metazoa</taxon>
        <taxon>Ecdysozoa</taxon>
        <taxon>Arthropoda</taxon>
        <taxon>Hexapoda</taxon>
        <taxon>Insecta</taxon>
        <taxon>Pterygota</taxon>
        <taxon>Neoptera</taxon>
        <taxon>Endopterygota</taxon>
        <taxon>Hymenoptera</taxon>
        <taxon>Apocrita</taxon>
        <taxon>Aculeata</taxon>
        <taxon>Vespoidea</taxon>
        <taxon>Vespidae</taxon>
        <taxon>Vespinae</taxon>
        <taxon>Vespula</taxon>
    </lineage>
</organism>
<evidence type="ECO:0000256" key="6">
    <source>
        <dbReference type="ARBA" id="ARBA00022617"/>
    </source>
</evidence>
<evidence type="ECO:0000256" key="2">
    <source>
        <dbReference type="ARBA" id="ARBA00003690"/>
    </source>
</evidence>
<dbReference type="PANTHER" id="PTHR24291:SF189">
    <property type="entry name" value="CYTOCHROME P450 4C3-RELATED"/>
    <property type="match status" value="1"/>
</dbReference>
<dbReference type="Pfam" id="PF00067">
    <property type="entry name" value="p450"/>
    <property type="match status" value="1"/>
</dbReference>
<dbReference type="PANTHER" id="PTHR24291">
    <property type="entry name" value="CYTOCHROME P450 FAMILY 4"/>
    <property type="match status" value="1"/>
</dbReference>
<dbReference type="CDD" id="cd20628">
    <property type="entry name" value="CYP4"/>
    <property type="match status" value="1"/>
</dbReference>
<keyword evidence="6 14" id="KW-0349">Heme</keyword>
<evidence type="ECO:0000256" key="4">
    <source>
        <dbReference type="ARBA" id="ARBA00004406"/>
    </source>
</evidence>
<evidence type="ECO:0000256" key="11">
    <source>
        <dbReference type="ARBA" id="ARBA00023004"/>
    </source>
</evidence>
<feature type="binding site" description="axial binding residue" evidence="14">
    <location>
        <position position="454"/>
    </location>
    <ligand>
        <name>heme</name>
        <dbReference type="ChEBI" id="CHEBI:30413"/>
    </ligand>
    <ligandPart>
        <name>Fe</name>
        <dbReference type="ChEBI" id="CHEBI:18248"/>
    </ligandPart>
</feature>
<dbReference type="PRINTS" id="PR00385">
    <property type="entry name" value="P450"/>
</dbReference>